<dbReference type="PANTHER" id="PTHR43876:SF7">
    <property type="entry name" value="UBIQUINONE BIOSYNTHESIS MONOOXYGENASE COQ6, MITOCHONDRIAL"/>
    <property type="match status" value="1"/>
</dbReference>
<dbReference type="PRINTS" id="PR00420">
    <property type="entry name" value="RNGMNOXGNASE"/>
</dbReference>
<dbReference type="Gene3D" id="3.50.50.60">
    <property type="entry name" value="FAD/NAD(P)-binding domain"/>
    <property type="match status" value="2"/>
</dbReference>
<reference evidence="9 10" key="1">
    <citation type="journal article" date="2011" name="Front. Microbiol.">
        <title>Genomic signatures of strain selection and enhancement in Bacillus atrophaeus var. globigii, a historical biowarfare simulant.</title>
        <authorList>
            <person name="Gibbons H.S."/>
            <person name="Broomall S.M."/>
            <person name="McNew L.A."/>
            <person name="Daligault H."/>
            <person name="Chapman C."/>
            <person name="Bruce D."/>
            <person name="Karavis M."/>
            <person name="Krepps M."/>
            <person name="McGregor P.A."/>
            <person name="Hong C."/>
            <person name="Park K.H."/>
            <person name="Akmal A."/>
            <person name="Feldman A."/>
            <person name="Lin J.S."/>
            <person name="Chang W.E."/>
            <person name="Higgs B.W."/>
            <person name="Demirev P."/>
            <person name="Lindquist J."/>
            <person name="Liem A."/>
            <person name="Fochler E."/>
            <person name="Read T.D."/>
            <person name="Tapia R."/>
            <person name="Johnson S."/>
            <person name="Bishop-Lilly K.A."/>
            <person name="Detter C."/>
            <person name="Han C."/>
            <person name="Sozhamannan S."/>
            <person name="Rosenzweig C.N."/>
            <person name="Skowronski E.W."/>
        </authorList>
    </citation>
    <scope>NUCLEOTIDE SEQUENCE [LARGE SCALE GENOMIC DNA]</scope>
    <source>
        <strain evidence="9 10">AK5</strain>
    </source>
</reference>
<comment type="pathway">
    <text evidence="2">Cofactor biosynthesis; ubiquinone biosynthesis.</text>
</comment>
<evidence type="ECO:0000259" key="8">
    <source>
        <dbReference type="Pfam" id="PF01494"/>
    </source>
</evidence>
<evidence type="ECO:0000256" key="5">
    <source>
        <dbReference type="ARBA" id="ARBA00022827"/>
    </source>
</evidence>
<dbReference type="PROSITE" id="PS01304">
    <property type="entry name" value="UBIH"/>
    <property type="match status" value="1"/>
</dbReference>
<evidence type="ECO:0000256" key="4">
    <source>
        <dbReference type="ARBA" id="ARBA00022630"/>
    </source>
</evidence>
<comment type="caution">
    <text evidence="9">The sequence shown here is derived from an EMBL/GenBank/DDBJ whole genome shotgun (WGS) entry which is preliminary data.</text>
</comment>
<dbReference type="AlphaFoldDB" id="A0A432VZ94"/>
<comment type="cofactor">
    <cofactor evidence="1">
        <name>FAD</name>
        <dbReference type="ChEBI" id="CHEBI:57692"/>
    </cofactor>
</comment>
<evidence type="ECO:0000256" key="7">
    <source>
        <dbReference type="ARBA" id="ARBA00023033"/>
    </source>
</evidence>
<sequence>MKNNPTQQAAWVVVGGGMVGAAMALSLAESGRRVVVLEPQLEQMLSIKTDADYTAQPYDLRISAVTADNIALLEELGVWSQVVALRAQPFNQLAVRENGGDWLEFGGLVAAQNEAKPKQPLGFMVENNLLQACLLQRLQSTPGVELLAASFAGLNNQSEDPAVMIKMSDDTLATVPYARLIVADGAQSHARRALGMGTVGASYHERCLLSVVQLNEPAGERTWQTFADREVHALLPLSANQACLIVYADSPVIQAWQRAKNGVAEVLQARFAAELGEFELLNYASFPLQHQQAIRTFDRQQRALLIGDAAHAIHPLAGQGVNLGLRDVAALNELLQQVTDEDTAFDSKIERVLRRRQVTNIAMGQGLDAVARVFRSRNPLLQWTRRLGFVGLQTLPGVRELLGKMAGQR</sequence>
<dbReference type="UniPathway" id="UPA00232"/>
<evidence type="ECO:0000256" key="6">
    <source>
        <dbReference type="ARBA" id="ARBA00023002"/>
    </source>
</evidence>
<dbReference type="GO" id="GO:0006744">
    <property type="term" value="P:ubiquinone biosynthetic process"/>
    <property type="evidence" value="ECO:0007669"/>
    <property type="project" value="UniProtKB-UniPathway"/>
</dbReference>
<proteinExistence type="inferred from homology"/>
<protein>
    <recommendedName>
        <fullName evidence="8">FAD-binding domain-containing protein</fullName>
    </recommendedName>
</protein>
<evidence type="ECO:0000313" key="10">
    <source>
        <dbReference type="Proteomes" id="UP000288212"/>
    </source>
</evidence>
<dbReference type="PANTHER" id="PTHR43876">
    <property type="entry name" value="UBIQUINONE BIOSYNTHESIS MONOOXYGENASE COQ6, MITOCHONDRIAL"/>
    <property type="match status" value="1"/>
</dbReference>
<evidence type="ECO:0000256" key="2">
    <source>
        <dbReference type="ARBA" id="ARBA00004749"/>
    </source>
</evidence>
<dbReference type="OrthoDB" id="9769565at2"/>
<dbReference type="Pfam" id="PF01494">
    <property type="entry name" value="FAD_binding_3"/>
    <property type="match status" value="1"/>
</dbReference>
<dbReference type="InterPro" id="IPR010971">
    <property type="entry name" value="UbiH/COQ6"/>
</dbReference>
<dbReference type="InterPro" id="IPR018168">
    <property type="entry name" value="Ubi_Hdrlase_CS"/>
</dbReference>
<evidence type="ECO:0000313" key="9">
    <source>
        <dbReference type="EMBL" id="RUO21986.1"/>
    </source>
</evidence>
<name>A0A432VZ94_9GAMM</name>
<keyword evidence="6" id="KW-0560">Oxidoreductase</keyword>
<keyword evidence="5" id="KW-0274">FAD</keyword>
<comment type="similarity">
    <text evidence="3">Belongs to the UbiH/COQ6 family.</text>
</comment>
<dbReference type="GO" id="GO:0004497">
    <property type="term" value="F:monooxygenase activity"/>
    <property type="evidence" value="ECO:0007669"/>
    <property type="project" value="UniProtKB-KW"/>
</dbReference>
<feature type="domain" description="FAD-binding" evidence="8">
    <location>
        <begin position="12"/>
        <end position="341"/>
    </location>
</feature>
<dbReference type="InterPro" id="IPR002938">
    <property type="entry name" value="FAD-bd"/>
</dbReference>
<dbReference type="Proteomes" id="UP000288212">
    <property type="component" value="Unassembled WGS sequence"/>
</dbReference>
<dbReference type="RefSeq" id="WP_126791320.1">
    <property type="nucleotide sequence ID" value="NZ_PIPI01000001.1"/>
</dbReference>
<keyword evidence="7" id="KW-0503">Monooxygenase</keyword>
<accession>A0A432VZ94</accession>
<keyword evidence="4" id="KW-0285">Flavoprotein</keyword>
<evidence type="ECO:0000256" key="1">
    <source>
        <dbReference type="ARBA" id="ARBA00001974"/>
    </source>
</evidence>
<dbReference type="EMBL" id="PIPI01000001">
    <property type="protein sequence ID" value="RUO21986.1"/>
    <property type="molecule type" value="Genomic_DNA"/>
</dbReference>
<dbReference type="InterPro" id="IPR051205">
    <property type="entry name" value="UbiH/COQ6_monooxygenase"/>
</dbReference>
<gene>
    <name evidence="9" type="ORF">CWE06_03895</name>
</gene>
<evidence type="ECO:0000256" key="3">
    <source>
        <dbReference type="ARBA" id="ARBA00005349"/>
    </source>
</evidence>
<dbReference type="GO" id="GO:0016705">
    <property type="term" value="F:oxidoreductase activity, acting on paired donors, with incorporation or reduction of molecular oxygen"/>
    <property type="evidence" value="ECO:0007669"/>
    <property type="project" value="InterPro"/>
</dbReference>
<dbReference type="NCBIfam" id="TIGR01988">
    <property type="entry name" value="Ubi-OHases"/>
    <property type="match status" value="1"/>
</dbReference>
<dbReference type="InterPro" id="IPR036188">
    <property type="entry name" value="FAD/NAD-bd_sf"/>
</dbReference>
<dbReference type="GO" id="GO:0071949">
    <property type="term" value="F:FAD binding"/>
    <property type="evidence" value="ECO:0007669"/>
    <property type="project" value="InterPro"/>
</dbReference>
<keyword evidence="10" id="KW-1185">Reference proteome</keyword>
<dbReference type="SUPFAM" id="SSF51905">
    <property type="entry name" value="FAD/NAD(P)-binding domain"/>
    <property type="match status" value="1"/>
</dbReference>
<organism evidence="9 10">
    <name type="scientific">Aliidiomarina haloalkalitolerans</name>
    <dbReference type="NCBI Taxonomy" id="859059"/>
    <lineage>
        <taxon>Bacteria</taxon>
        <taxon>Pseudomonadati</taxon>
        <taxon>Pseudomonadota</taxon>
        <taxon>Gammaproteobacteria</taxon>
        <taxon>Alteromonadales</taxon>
        <taxon>Idiomarinaceae</taxon>
        <taxon>Aliidiomarina</taxon>
    </lineage>
</organism>